<evidence type="ECO:0000313" key="2">
    <source>
        <dbReference type="EMBL" id="CAI9178944.1"/>
    </source>
</evidence>
<feature type="region of interest" description="Disordered" evidence="1">
    <location>
        <begin position="225"/>
        <end position="278"/>
    </location>
</feature>
<organism evidence="2 3">
    <name type="scientific">Rangifer tarandus platyrhynchus</name>
    <name type="common">Svalbard reindeer</name>
    <dbReference type="NCBI Taxonomy" id="3082113"/>
    <lineage>
        <taxon>Eukaryota</taxon>
        <taxon>Metazoa</taxon>
        <taxon>Chordata</taxon>
        <taxon>Craniata</taxon>
        <taxon>Vertebrata</taxon>
        <taxon>Euteleostomi</taxon>
        <taxon>Mammalia</taxon>
        <taxon>Eutheria</taxon>
        <taxon>Laurasiatheria</taxon>
        <taxon>Artiodactyla</taxon>
        <taxon>Ruminantia</taxon>
        <taxon>Pecora</taxon>
        <taxon>Cervidae</taxon>
        <taxon>Odocoileinae</taxon>
        <taxon>Rangifer</taxon>
    </lineage>
</organism>
<reference evidence="2" key="1">
    <citation type="submission" date="2023-04" db="EMBL/GenBank/DDBJ databases">
        <authorList>
            <consortium name="ELIXIR-Norway"/>
        </authorList>
    </citation>
    <scope>NUCLEOTIDE SEQUENCE [LARGE SCALE GENOMIC DNA]</scope>
</reference>
<feature type="compositionally biased region" description="Gly residues" evidence="1">
    <location>
        <begin position="1"/>
        <end position="15"/>
    </location>
</feature>
<evidence type="ECO:0000256" key="1">
    <source>
        <dbReference type="SAM" id="MobiDB-lite"/>
    </source>
</evidence>
<protein>
    <submittedName>
        <fullName evidence="2">Uncharacterized protein</fullName>
    </submittedName>
</protein>
<feature type="compositionally biased region" description="Low complexity" evidence="1">
    <location>
        <begin position="295"/>
        <end position="306"/>
    </location>
</feature>
<keyword evidence="3" id="KW-1185">Reference proteome</keyword>
<feature type="region of interest" description="Disordered" evidence="1">
    <location>
        <begin position="1"/>
        <end position="26"/>
    </location>
</feature>
<proteinExistence type="predicted"/>
<dbReference type="Proteomes" id="UP001176941">
    <property type="component" value="Chromosome 8"/>
</dbReference>
<feature type="compositionally biased region" description="Low complexity" evidence="1">
    <location>
        <begin position="16"/>
        <end position="26"/>
    </location>
</feature>
<feature type="region of interest" description="Disordered" evidence="1">
    <location>
        <begin position="75"/>
        <end position="168"/>
    </location>
</feature>
<evidence type="ECO:0000313" key="3">
    <source>
        <dbReference type="Proteomes" id="UP001176941"/>
    </source>
</evidence>
<name>A0ABN8ZYW5_RANTA</name>
<accession>A0ABN8ZYW5</accession>
<dbReference type="EMBL" id="OX459944">
    <property type="protein sequence ID" value="CAI9178944.1"/>
    <property type="molecule type" value="Genomic_DNA"/>
</dbReference>
<gene>
    <name evidence="2" type="ORF">MRATA1EN1_LOCUS27906</name>
</gene>
<feature type="compositionally biased region" description="Low complexity" evidence="1">
    <location>
        <begin position="236"/>
        <end position="257"/>
    </location>
</feature>
<feature type="region of interest" description="Disordered" evidence="1">
    <location>
        <begin position="287"/>
        <end position="306"/>
    </location>
</feature>
<sequence length="342" mass="34783">MGRGLAEVGGGGAGGQNEELGVGTAPPADVAHPVVAGPLRQWSDIVPRGVAVKACRLLRAAPEFGGFQLSARVPFRKGDRQPPLHARPRLHPGTLAGEGDPARQVPAAHTLLGSPRRASGPGGEAARPKRPALGTAPGARRRPYLLEKGAPQPGPRESTPSASREGARHAAALCFPGAVARSGRARRAHPGLVNAARVPAGGAGWAAGARLPRLALGLPGAAQAARALRGPPPSGPAAASFPRARAPGPRLSALAAPRVPPPASPASRLAGQSKNRAHSSNFCVRTLPEAGQRDGNAGVAARSRGSRALARGCDLERAFPVSRPTRTKAIARTVAVVTRADE</sequence>